<organism evidence="3 4">
    <name type="scientific">Paralvinella palmiformis</name>
    <dbReference type="NCBI Taxonomy" id="53620"/>
    <lineage>
        <taxon>Eukaryota</taxon>
        <taxon>Metazoa</taxon>
        <taxon>Spiralia</taxon>
        <taxon>Lophotrochozoa</taxon>
        <taxon>Annelida</taxon>
        <taxon>Polychaeta</taxon>
        <taxon>Sedentaria</taxon>
        <taxon>Canalipalpata</taxon>
        <taxon>Terebellida</taxon>
        <taxon>Terebelliformia</taxon>
        <taxon>Alvinellidae</taxon>
        <taxon>Paralvinella</taxon>
    </lineage>
</organism>
<protein>
    <recommendedName>
        <fullName evidence="2">Choline/carnitine acyltransferase domain-containing protein</fullName>
    </recommendedName>
</protein>
<sequence>MHDSYGKGFMKKCHTSPDAFIQMALQLAYY</sequence>
<dbReference type="InterPro" id="IPR039551">
    <property type="entry name" value="Cho/carn_acyl_trans"/>
</dbReference>
<proteinExistence type="inferred from homology"/>
<dbReference type="InterPro" id="IPR023213">
    <property type="entry name" value="CAT-like_dom_sf"/>
</dbReference>
<dbReference type="Proteomes" id="UP001208570">
    <property type="component" value="Unassembled WGS sequence"/>
</dbReference>
<feature type="domain" description="Choline/carnitine acyltransferase" evidence="2">
    <location>
        <begin position="3"/>
        <end position="30"/>
    </location>
</feature>
<dbReference type="Pfam" id="PF00755">
    <property type="entry name" value="Carn_acyltransf"/>
    <property type="match status" value="1"/>
</dbReference>
<accession>A0AAD9IQE8</accession>
<dbReference type="PANTHER" id="PTHR22589:SF31">
    <property type="entry name" value="CARNITINE O-PALMITOYLTRANSFERASE"/>
    <property type="match status" value="1"/>
</dbReference>
<evidence type="ECO:0000313" key="4">
    <source>
        <dbReference type="Proteomes" id="UP001208570"/>
    </source>
</evidence>
<dbReference type="GO" id="GO:0005739">
    <property type="term" value="C:mitochondrion"/>
    <property type="evidence" value="ECO:0007669"/>
    <property type="project" value="TreeGrafter"/>
</dbReference>
<feature type="non-terminal residue" evidence="3">
    <location>
        <position position="30"/>
    </location>
</feature>
<dbReference type="GO" id="GO:0004095">
    <property type="term" value="F:carnitine O-palmitoyltransferase activity"/>
    <property type="evidence" value="ECO:0007669"/>
    <property type="project" value="TreeGrafter"/>
</dbReference>
<evidence type="ECO:0000256" key="1">
    <source>
        <dbReference type="ARBA" id="ARBA00005232"/>
    </source>
</evidence>
<comment type="similarity">
    <text evidence="1">Belongs to the carnitine/choline acetyltransferase family.</text>
</comment>
<dbReference type="EMBL" id="JAODUP010003245">
    <property type="protein sequence ID" value="KAK2138345.1"/>
    <property type="molecule type" value="Genomic_DNA"/>
</dbReference>
<dbReference type="GO" id="GO:0006631">
    <property type="term" value="P:fatty acid metabolic process"/>
    <property type="evidence" value="ECO:0007669"/>
    <property type="project" value="TreeGrafter"/>
</dbReference>
<reference evidence="3" key="1">
    <citation type="journal article" date="2023" name="Mol. Biol. Evol.">
        <title>Third-Generation Sequencing Reveals the Adaptive Role of the Epigenome in Three Deep-Sea Polychaetes.</title>
        <authorList>
            <person name="Perez M."/>
            <person name="Aroh O."/>
            <person name="Sun Y."/>
            <person name="Lan Y."/>
            <person name="Juniper S.K."/>
            <person name="Young C.R."/>
            <person name="Angers B."/>
            <person name="Qian P.Y."/>
        </authorList>
    </citation>
    <scope>NUCLEOTIDE SEQUENCE</scope>
    <source>
        <strain evidence="3">P08H-3</strain>
    </source>
</reference>
<dbReference type="PANTHER" id="PTHR22589">
    <property type="entry name" value="CARNITINE O-ACYLTRANSFERASE"/>
    <property type="match status" value="1"/>
</dbReference>
<dbReference type="Gene3D" id="3.30.559.10">
    <property type="entry name" value="Chloramphenicol acetyltransferase-like domain"/>
    <property type="match status" value="1"/>
</dbReference>
<gene>
    <name evidence="3" type="ORF">LSH36_3255g00000</name>
</gene>
<comment type="caution">
    <text evidence="3">The sequence shown here is derived from an EMBL/GenBank/DDBJ whole genome shotgun (WGS) entry which is preliminary data.</text>
</comment>
<name>A0AAD9IQE8_9ANNE</name>
<dbReference type="AlphaFoldDB" id="A0AAD9IQE8"/>
<dbReference type="InterPro" id="IPR000542">
    <property type="entry name" value="Carn_acyl_trans"/>
</dbReference>
<keyword evidence="4" id="KW-1185">Reference proteome</keyword>
<evidence type="ECO:0000313" key="3">
    <source>
        <dbReference type="EMBL" id="KAK2138345.1"/>
    </source>
</evidence>
<dbReference type="GO" id="GO:0009437">
    <property type="term" value="P:carnitine metabolic process"/>
    <property type="evidence" value="ECO:0007669"/>
    <property type="project" value="TreeGrafter"/>
</dbReference>
<evidence type="ECO:0000259" key="2">
    <source>
        <dbReference type="Pfam" id="PF00755"/>
    </source>
</evidence>
<dbReference type="SUPFAM" id="SSF52777">
    <property type="entry name" value="CoA-dependent acyltransferases"/>
    <property type="match status" value="1"/>
</dbReference>